<feature type="domain" description="DUF305" evidence="3">
    <location>
        <begin position="64"/>
        <end position="204"/>
    </location>
</feature>
<gene>
    <name evidence="4" type="ORF">GOHSU_59_00070</name>
</gene>
<accession>L7LDC7</accession>
<evidence type="ECO:0000313" key="5">
    <source>
        <dbReference type="Proteomes" id="UP000053405"/>
    </source>
</evidence>
<dbReference type="AlphaFoldDB" id="L7LDC7"/>
<dbReference type="InterPro" id="IPR006311">
    <property type="entry name" value="TAT_signal"/>
</dbReference>
<dbReference type="Gene3D" id="1.20.1260.10">
    <property type="match status" value="1"/>
</dbReference>
<comment type="caution">
    <text evidence="4">The sequence shown here is derived from an EMBL/GenBank/DDBJ whole genome shotgun (WGS) entry which is preliminary data.</text>
</comment>
<feature type="compositionally biased region" description="Polar residues" evidence="1">
    <location>
        <begin position="41"/>
        <end position="59"/>
    </location>
</feature>
<name>L7LDC7_9ACTN</name>
<evidence type="ECO:0000259" key="3">
    <source>
        <dbReference type="Pfam" id="PF03713"/>
    </source>
</evidence>
<feature type="signal peptide" evidence="2">
    <location>
        <begin position="1"/>
        <end position="26"/>
    </location>
</feature>
<dbReference type="RefSeq" id="WP_005943908.1">
    <property type="nucleotide sequence ID" value="NZ_ATVK01000030.1"/>
</dbReference>
<dbReference type="eggNOG" id="COG3544">
    <property type="taxonomic scope" value="Bacteria"/>
</dbReference>
<dbReference type="Proteomes" id="UP000053405">
    <property type="component" value="Unassembled WGS sequence"/>
</dbReference>
<reference evidence="4 5" key="1">
    <citation type="submission" date="2012-12" db="EMBL/GenBank/DDBJ databases">
        <title>Whole genome shotgun sequence of Gordonia hirsuta NBRC 16056.</title>
        <authorList>
            <person name="Isaki-Nakamura S."/>
            <person name="Hosoyama A."/>
            <person name="Tsuchikane K."/>
            <person name="Katsumata H."/>
            <person name="Baba S."/>
            <person name="Yamazaki S."/>
            <person name="Fujita N."/>
        </authorList>
    </citation>
    <scope>NUCLEOTIDE SEQUENCE [LARGE SCALE GENOMIC DNA]</scope>
    <source>
        <strain evidence="4 5">NBRC 16056</strain>
    </source>
</reference>
<proteinExistence type="predicted"/>
<feature type="region of interest" description="Disordered" evidence="1">
    <location>
        <begin position="34"/>
        <end position="59"/>
    </location>
</feature>
<protein>
    <recommendedName>
        <fullName evidence="3">DUF305 domain-containing protein</fullName>
    </recommendedName>
</protein>
<dbReference type="PROSITE" id="PS51318">
    <property type="entry name" value="TAT"/>
    <property type="match status" value="1"/>
</dbReference>
<evidence type="ECO:0000313" key="4">
    <source>
        <dbReference type="EMBL" id="GAC58914.1"/>
    </source>
</evidence>
<keyword evidence="5" id="KW-1185">Reference proteome</keyword>
<keyword evidence="2" id="KW-0732">Signal</keyword>
<organism evidence="4 5">
    <name type="scientific">Gordonia hirsuta DSM 44140 = NBRC 16056</name>
    <dbReference type="NCBI Taxonomy" id="1121927"/>
    <lineage>
        <taxon>Bacteria</taxon>
        <taxon>Bacillati</taxon>
        <taxon>Actinomycetota</taxon>
        <taxon>Actinomycetes</taxon>
        <taxon>Mycobacteriales</taxon>
        <taxon>Gordoniaceae</taxon>
        <taxon>Gordonia</taxon>
    </lineage>
</organism>
<dbReference type="PANTHER" id="PTHR36933:SF1">
    <property type="entry name" value="SLL0788 PROTEIN"/>
    <property type="match status" value="1"/>
</dbReference>
<dbReference type="InterPro" id="IPR012347">
    <property type="entry name" value="Ferritin-like"/>
</dbReference>
<dbReference type="EMBL" id="BANT01000059">
    <property type="protein sequence ID" value="GAC58914.1"/>
    <property type="molecule type" value="Genomic_DNA"/>
</dbReference>
<dbReference type="InterPro" id="IPR005183">
    <property type="entry name" value="DUF305_CopM-like"/>
</dbReference>
<sequence>MTTSRTFTRRFALTATALATAGLLVACGSDDTHDDHAAAAGQSQPHSPASGSPTSVAPQVNSADVDFAAMMIPHHAQAVEMADLVPTRTQNAWLIEFAAKVKAAQQPEIDQMSQALQSWDQPLPDLTVHHDMDGMMTPEQMTHLASLSGEAFDREWITMMIAHHEGAVSMARTELAQGQNPQMRTLAQQIIDSQQAEITEMREHLD</sequence>
<dbReference type="PANTHER" id="PTHR36933">
    <property type="entry name" value="SLL0788 PROTEIN"/>
    <property type="match status" value="1"/>
</dbReference>
<dbReference type="OrthoDB" id="26872at2"/>
<dbReference type="PROSITE" id="PS51257">
    <property type="entry name" value="PROKAR_LIPOPROTEIN"/>
    <property type="match status" value="1"/>
</dbReference>
<dbReference type="STRING" id="1121927.GOHSU_59_00070"/>
<evidence type="ECO:0000256" key="1">
    <source>
        <dbReference type="SAM" id="MobiDB-lite"/>
    </source>
</evidence>
<dbReference type="Pfam" id="PF03713">
    <property type="entry name" value="DUF305"/>
    <property type="match status" value="1"/>
</dbReference>
<feature type="chain" id="PRO_5038477223" description="DUF305 domain-containing protein" evidence="2">
    <location>
        <begin position="27"/>
        <end position="206"/>
    </location>
</feature>
<evidence type="ECO:0000256" key="2">
    <source>
        <dbReference type="SAM" id="SignalP"/>
    </source>
</evidence>